<evidence type="ECO:0000256" key="3">
    <source>
        <dbReference type="SAM" id="MobiDB-lite"/>
    </source>
</evidence>
<dbReference type="EMBL" id="MVBO01000042">
    <property type="protein sequence ID" value="OZJ04399.1"/>
    <property type="molecule type" value="Genomic_DNA"/>
</dbReference>
<feature type="compositionally biased region" description="Polar residues" evidence="3">
    <location>
        <begin position="287"/>
        <end position="298"/>
    </location>
</feature>
<dbReference type="Gene3D" id="2.30.29.30">
    <property type="entry name" value="Pleckstrin-homology domain (PH domain)/Phosphotyrosine-binding domain (PTB)"/>
    <property type="match status" value="1"/>
</dbReference>
<gene>
    <name evidence="6" type="ORF">BZG36_02414</name>
</gene>
<evidence type="ECO:0000313" key="6">
    <source>
        <dbReference type="EMBL" id="OZJ04399.1"/>
    </source>
</evidence>
<proteinExistence type="predicted"/>
<protein>
    <recommendedName>
        <fullName evidence="8">DH domain-containing protein</fullName>
    </recommendedName>
</protein>
<dbReference type="Pfam" id="PF00780">
    <property type="entry name" value="CNH"/>
    <property type="match status" value="1"/>
</dbReference>
<dbReference type="PANTHER" id="PTHR46572">
    <property type="entry name" value="RHO1 GDP-GTP EXCHANGE PROTEIN 1-RELATED"/>
    <property type="match status" value="1"/>
</dbReference>
<evidence type="ECO:0000256" key="1">
    <source>
        <dbReference type="ARBA" id="ARBA00022553"/>
    </source>
</evidence>
<dbReference type="InterPro" id="IPR011993">
    <property type="entry name" value="PH-like_dom_sf"/>
</dbReference>
<dbReference type="Pfam" id="PF15405">
    <property type="entry name" value="PH_5"/>
    <property type="match status" value="1"/>
</dbReference>
<dbReference type="InterPro" id="IPR001180">
    <property type="entry name" value="CNH_dom"/>
</dbReference>
<feature type="compositionally biased region" description="Low complexity" evidence="3">
    <location>
        <begin position="396"/>
        <end position="412"/>
    </location>
</feature>
<dbReference type="Proteomes" id="UP000242875">
    <property type="component" value="Unassembled WGS sequence"/>
</dbReference>
<dbReference type="SMART" id="SM00036">
    <property type="entry name" value="CNH"/>
    <property type="match status" value="1"/>
</dbReference>
<dbReference type="PANTHER" id="PTHR46572:SF1">
    <property type="entry name" value="RHO1 GUANINE NUCLEOTIDE EXCHANGE FACTOR TUS1"/>
    <property type="match status" value="1"/>
</dbReference>
<dbReference type="PROSITE" id="PS50010">
    <property type="entry name" value="DH_2"/>
    <property type="match status" value="1"/>
</dbReference>
<feature type="region of interest" description="Disordered" evidence="3">
    <location>
        <begin position="56"/>
        <end position="169"/>
    </location>
</feature>
<dbReference type="Gene3D" id="1.20.900.10">
    <property type="entry name" value="Dbl homology (DH) domain"/>
    <property type="match status" value="1"/>
</dbReference>
<keyword evidence="1" id="KW-0597">Phosphoprotein</keyword>
<dbReference type="Pfam" id="PF00621">
    <property type="entry name" value="RhoGEF"/>
    <property type="match status" value="1"/>
</dbReference>
<dbReference type="InterPro" id="IPR052233">
    <property type="entry name" value="Rho-type_GEFs"/>
</dbReference>
<dbReference type="InterPro" id="IPR041675">
    <property type="entry name" value="PH_5"/>
</dbReference>
<feature type="compositionally biased region" description="Polar residues" evidence="3">
    <location>
        <begin position="373"/>
        <end position="388"/>
    </location>
</feature>
<accession>A0A261Y1A4</accession>
<sequence>MKSVNVALDPDKVKLNLSESMDAQASPFDATKPSETTQTDNETMAFERILPGSVHPLTSAQETGLGVAQTPVSMSQSKENDNVPIPPPNSDENNMRIVTELPTAGHSLSRARAVRRSTSSSDADGRSFARRSLRKSVSSRSPVTPDVESPSTLSVNVDSPPIPPPHIITLPSTPLVENLQSSPLASIEESVFESSIPITSHQASATPVASATQPASIPLHLSTHPSNITFAPSVPHVDDHRAPQTKPAGLQSGSVPTPSQQENAYMPSPNTVAEERAKTVVDTAFSNPNHVTDTQAFTPTAKRPPSIETISHPRGVQDCTGQISPLSSDEEDRVPVNRPHQAKGYQQLPIGTITPATASPRTPKYDPDVVPSNLMSTQFPVSPKTGSGSAPLHKPSAASTQSSIQSDSSTASRPGMERASSSASESQGDGTKRGVWSNDLGDFEPAFMSELALRLTKQLQDLRHVRELFCAVEYPESFTGRECIQTLRALLPRNLPEDLPLKLARSMIHAHPPVFFPLPYSELSVKRHTVIDSPSELYSLFEDASEECLPQGVFVPLLNCYSSSCRASNGPCYSPTCPNRGEPSGVDLRRQMSVTSLSSVSSSLDTQNQARAWSAAVPKEILEATSKDEIKRQEAIFELIYTEEDYTRDLELLEDLFVKQLTQQQCIPEDRIKTFTHDVFYNYLDIKNLHRDMCTEFRNRQYEGLFVDHIGDILVRFVNQFLLPYSTYGPHFVFSQYTVNLEMKRNPSFHAWVKRQEKQAETRRLPMRHFLIAPITRLQRYPLLIAAILKVTPEKHVDRAALESAIVTLKSVASKVDDLTKYSHQKLRLFEIHESLVFKDLEEPIDLDLLNDHRALIYEGELRRRSNKGVETLDLKVFIFDNFFVMTKMGKAAALQVGSTIEDVVYRVSKRPIRMEMLLLHIPGEEVSTRAMTVASHRTGTNLSTASSMISTATQAATNAALIGSALTSSSSNSPAPIQVSHIGRKGGVYTLLAPTIVERAVWKGKVIEAQAMRALEMKKSEVFELSTVDATHFGIGPAGITWLVPFGASDGRRLLAAATNTGVWVGSETPGSVWKLELSLLHVTQLAVMEEQHLFLVLADKVLWAYSLECLYNSTMMRSGQKIATHVNYFTAGVCSGRTLLVTMRRKGADSFFRALEPISTEGKAAKTHGRPSIIPIKPLPKWSKSQELFRVYKEFYVGAESMSVQFLKTKLIVVCAKGFEIVDMENLNMNRGLPDLRDPQYSFLARRSETLRPLAMFRVNDRHLLCYNEFAFFMDNHGNLIYDTPGRIVWEGSPDSIAFCYPYVMALEPQLIEIRHVETGNLVQIIQGKDIHLLHTNVNLSVRTSLRDVQVYGRMLHEYRDAQQIFRLTPNDSIRRL</sequence>
<evidence type="ECO:0000256" key="2">
    <source>
        <dbReference type="ARBA" id="ARBA00022658"/>
    </source>
</evidence>
<dbReference type="InterPro" id="IPR000219">
    <property type="entry name" value="DH_dom"/>
</dbReference>
<dbReference type="SMART" id="SM00325">
    <property type="entry name" value="RhoGEF"/>
    <property type="match status" value="1"/>
</dbReference>
<dbReference type="InterPro" id="IPR035899">
    <property type="entry name" value="DBL_dom_sf"/>
</dbReference>
<dbReference type="SUPFAM" id="SSF48065">
    <property type="entry name" value="DBL homology domain (DH-domain)"/>
    <property type="match status" value="1"/>
</dbReference>
<feature type="compositionally biased region" description="Low complexity" evidence="3">
    <location>
        <begin position="107"/>
        <end position="122"/>
    </location>
</feature>
<evidence type="ECO:0008006" key="8">
    <source>
        <dbReference type="Google" id="ProtNLM"/>
    </source>
</evidence>
<dbReference type="PROSITE" id="PS50219">
    <property type="entry name" value="CNH"/>
    <property type="match status" value="1"/>
</dbReference>
<organism evidence="6 7">
    <name type="scientific">Bifiguratus adelaidae</name>
    <dbReference type="NCBI Taxonomy" id="1938954"/>
    <lineage>
        <taxon>Eukaryota</taxon>
        <taxon>Fungi</taxon>
        <taxon>Fungi incertae sedis</taxon>
        <taxon>Mucoromycota</taxon>
        <taxon>Mucoromycotina</taxon>
        <taxon>Endogonomycetes</taxon>
        <taxon>Endogonales</taxon>
        <taxon>Endogonales incertae sedis</taxon>
        <taxon>Bifiguratus</taxon>
    </lineage>
</organism>
<feature type="domain" description="CNH" evidence="5">
    <location>
        <begin position="1038"/>
        <end position="1343"/>
    </location>
</feature>
<name>A0A261Y1A4_9FUNG</name>
<dbReference type="OrthoDB" id="2272012at2759"/>
<feature type="region of interest" description="Disordered" evidence="3">
    <location>
        <begin position="17"/>
        <end position="39"/>
    </location>
</feature>
<feature type="domain" description="DH" evidence="4">
    <location>
        <begin position="631"/>
        <end position="819"/>
    </location>
</feature>
<feature type="compositionally biased region" description="Polar residues" evidence="3">
    <location>
        <begin position="419"/>
        <end position="429"/>
    </location>
</feature>
<dbReference type="GO" id="GO:0005085">
    <property type="term" value="F:guanyl-nucleotide exchange factor activity"/>
    <property type="evidence" value="ECO:0007669"/>
    <property type="project" value="UniProtKB-KW"/>
</dbReference>
<evidence type="ECO:0000313" key="7">
    <source>
        <dbReference type="Proteomes" id="UP000242875"/>
    </source>
</evidence>
<keyword evidence="2" id="KW-0344">Guanine-nucleotide releasing factor</keyword>
<evidence type="ECO:0000259" key="4">
    <source>
        <dbReference type="PROSITE" id="PS50010"/>
    </source>
</evidence>
<feature type="compositionally biased region" description="Polar residues" evidence="3">
    <location>
        <begin position="251"/>
        <end position="267"/>
    </location>
</feature>
<evidence type="ECO:0000259" key="5">
    <source>
        <dbReference type="PROSITE" id="PS50219"/>
    </source>
</evidence>
<reference evidence="6 7" key="1">
    <citation type="journal article" date="2017" name="Mycologia">
        <title>Bifiguratus adelaidae, gen. et sp. nov., a new member of Mucoromycotina in endophytic and soil-dwelling habitats.</title>
        <authorList>
            <person name="Torres-Cruz T.J."/>
            <person name="Billingsley Tobias T.L."/>
            <person name="Almatruk M."/>
            <person name="Hesse C."/>
            <person name="Kuske C.R."/>
            <person name="Desiro A."/>
            <person name="Benucci G.M."/>
            <person name="Bonito G."/>
            <person name="Stajich J.E."/>
            <person name="Dunlap C."/>
            <person name="Arnold A.E."/>
            <person name="Porras-Alfaro A."/>
        </authorList>
    </citation>
    <scope>NUCLEOTIDE SEQUENCE [LARGE SCALE GENOMIC DNA]</scope>
    <source>
        <strain evidence="6 7">AZ0501</strain>
    </source>
</reference>
<comment type="caution">
    <text evidence="6">The sequence shown here is derived from an EMBL/GenBank/DDBJ whole genome shotgun (WGS) entry which is preliminary data.</text>
</comment>
<keyword evidence="7" id="KW-1185">Reference proteome</keyword>
<dbReference type="CDD" id="cd00160">
    <property type="entry name" value="RhoGEF"/>
    <property type="match status" value="1"/>
</dbReference>
<feature type="region of interest" description="Disordered" evidence="3">
    <location>
        <begin position="287"/>
        <end position="437"/>
    </location>
</feature>
<feature type="region of interest" description="Disordered" evidence="3">
    <location>
        <begin position="221"/>
        <end position="267"/>
    </location>
</feature>